<evidence type="ECO:0000256" key="3">
    <source>
        <dbReference type="ARBA" id="ARBA00022475"/>
    </source>
</evidence>
<feature type="transmembrane region" description="Helical" evidence="9">
    <location>
        <begin position="244"/>
        <end position="264"/>
    </location>
</feature>
<keyword evidence="5" id="KW-0547">Nucleotide-binding</keyword>
<sequence>MDPVINKGQRLIGYMKQYIGHYILGILAVVVVDVIQLNIPVITGNITNDLQFGVLTMPLLMRELAKLMLIGIIITIGRFAWRYYIFGTSRHIEKNMRRDYFVKLESLSTDFFNEHKTGDLMAYATNDLNAIRMMVGPGVLMALDAVILTVLVLYKMIGTISLKLTLISILPLPVIAIGSLILGKFIRKRFKDKQEAFAHLSDLVQENISGMRVIKAFVKEAYEISKFNVANQHNYDKNMHVVKLFAIMMPLVTLISGLSIAIALGLGGRMTIRGEITLGDFVAFVQYILILVWPMMAFGWCINIVSQGMASLSRYEEIMATKSTVVDKEALVEVAHLSGSIQMKDLTFAYKADAKPVLKDISLSIEAGQSVGILGRTGSGKTTLANLLLRLFDPPENTVFLGGVDVLNLPLERLRRSFGYVPQDNFLFSDTIINNIGFAKEDIQKEEAKDAATQACVHDNIVEFKEGYDTIIGERGVTLSGGQKQRISIARALLSDAPILILDDAVSAVDTKTEEAILDMLKNQRGHQTQILIAHRISTIQHADLIVVLDDGRIVEQGNHETLIDNKGLYYEMVKQQQLEKEIIEEG</sequence>
<feature type="transmembrane region" description="Helical" evidence="9">
    <location>
        <begin position="21"/>
        <end position="44"/>
    </location>
</feature>
<dbReference type="InterPro" id="IPR017871">
    <property type="entry name" value="ABC_transporter-like_CS"/>
</dbReference>
<dbReference type="FunFam" id="1.20.1560.10:FF:000011">
    <property type="entry name" value="Multidrug ABC transporter ATP-binding protein"/>
    <property type="match status" value="1"/>
</dbReference>
<dbReference type="PANTHER" id="PTHR43394">
    <property type="entry name" value="ATP-DEPENDENT PERMEASE MDL1, MITOCHONDRIAL"/>
    <property type="match status" value="1"/>
</dbReference>
<evidence type="ECO:0000259" key="10">
    <source>
        <dbReference type="PROSITE" id="PS50893"/>
    </source>
</evidence>
<dbReference type="AlphaFoldDB" id="A0A3P7NW50"/>
<organism evidence="12 13">
    <name type="scientific">Petrocella atlantisensis</name>
    <dbReference type="NCBI Taxonomy" id="2173034"/>
    <lineage>
        <taxon>Bacteria</taxon>
        <taxon>Bacillati</taxon>
        <taxon>Bacillota</taxon>
        <taxon>Clostridia</taxon>
        <taxon>Lachnospirales</taxon>
        <taxon>Vallitaleaceae</taxon>
        <taxon>Petrocella</taxon>
    </lineage>
</organism>
<dbReference type="SMART" id="SM00382">
    <property type="entry name" value="AAA"/>
    <property type="match status" value="1"/>
</dbReference>
<evidence type="ECO:0000313" key="13">
    <source>
        <dbReference type="Proteomes" id="UP000279029"/>
    </source>
</evidence>
<gene>
    <name evidence="12" type="ORF">PATL70BA_1539</name>
</gene>
<feature type="transmembrane region" description="Helical" evidence="9">
    <location>
        <begin position="284"/>
        <end position="305"/>
    </location>
</feature>
<dbReference type="GO" id="GO:0005886">
    <property type="term" value="C:plasma membrane"/>
    <property type="evidence" value="ECO:0007669"/>
    <property type="project" value="UniProtKB-SubCell"/>
</dbReference>
<evidence type="ECO:0000256" key="9">
    <source>
        <dbReference type="SAM" id="Phobius"/>
    </source>
</evidence>
<dbReference type="Pfam" id="PF00664">
    <property type="entry name" value="ABC_membrane"/>
    <property type="match status" value="1"/>
</dbReference>
<dbReference type="InterPro" id="IPR039421">
    <property type="entry name" value="Type_1_exporter"/>
</dbReference>
<evidence type="ECO:0000256" key="8">
    <source>
        <dbReference type="ARBA" id="ARBA00023136"/>
    </source>
</evidence>
<feature type="transmembrane region" description="Helical" evidence="9">
    <location>
        <begin position="64"/>
        <end position="81"/>
    </location>
</feature>
<dbReference type="InterPro" id="IPR036640">
    <property type="entry name" value="ABC1_TM_sf"/>
</dbReference>
<keyword evidence="8 9" id="KW-0472">Membrane</keyword>
<dbReference type="FunFam" id="3.40.50.300:FF:000221">
    <property type="entry name" value="Multidrug ABC transporter ATP-binding protein"/>
    <property type="match status" value="1"/>
</dbReference>
<dbReference type="InterPro" id="IPR003439">
    <property type="entry name" value="ABC_transporter-like_ATP-bd"/>
</dbReference>
<dbReference type="Gene3D" id="3.40.50.300">
    <property type="entry name" value="P-loop containing nucleotide triphosphate hydrolases"/>
    <property type="match status" value="1"/>
</dbReference>
<dbReference type="PROSITE" id="PS50893">
    <property type="entry name" value="ABC_TRANSPORTER_2"/>
    <property type="match status" value="1"/>
</dbReference>
<dbReference type="RefSeq" id="WP_243115990.1">
    <property type="nucleotide sequence ID" value="NZ_LR130778.1"/>
</dbReference>
<dbReference type="Pfam" id="PF00005">
    <property type="entry name" value="ABC_tran"/>
    <property type="match status" value="1"/>
</dbReference>
<evidence type="ECO:0000256" key="5">
    <source>
        <dbReference type="ARBA" id="ARBA00022741"/>
    </source>
</evidence>
<keyword evidence="4 9" id="KW-0812">Transmembrane</keyword>
<keyword evidence="13" id="KW-1185">Reference proteome</keyword>
<accession>A0A3P7NW50</accession>
<keyword evidence="2" id="KW-0813">Transport</keyword>
<evidence type="ECO:0000256" key="7">
    <source>
        <dbReference type="ARBA" id="ARBA00022989"/>
    </source>
</evidence>
<keyword evidence="3" id="KW-1003">Cell membrane</keyword>
<reference evidence="12 13" key="1">
    <citation type="submission" date="2018-09" db="EMBL/GenBank/DDBJ databases">
        <authorList>
            <person name="Postec A."/>
        </authorList>
    </citation>
    <scope>NUCLEOTIDE SEQUENCE [LARGE SCALE GENOMIC DNA]</scope>
    <source>
        <strain evidence="12">70B-A</strain>
    </source>
</reference>
<evidence type="ECO:0000259" key="11">
    <source>
        <dbReference type="PROSITE" id="PS50929"/>
    </source>
</evidence>
<feature type="transmembrane region" description="Helical" evidence="9">
    <location>
        <begin position="134"/>
        <end position="154"/>
    </location>
</feature>
<dbReference type="SUPFAM" id="SSF90123">
    <property type="entry name" value="ABC transporter transmembrane region"/>
    <property type="match status" value="1"/>
</dbReference>
<evidence type="ECO:0000256" key="4">
    <source>
        <dbReference type="ARBA" id="ARBA00022692"/>
    </source>
</evidence>
<dbReference type="GO" id="GO:0005524">
    <property type="term" value="F:ATP binding"/>
    <property type="evidence" value="ECO:0007669"/>
    <property type="project" value="UniProtKB-KW"/>
</dbReference>
<dbReference type="EMBL" id="LR130778">
    <property type="protein sequence ID" value="VDN47424.1"/>
    <property type="molecule type" value="Genomic_DNA"/>
</dbReference>
<dbReference type="InterPro" id="IPR003593">
    <property type="entry name" value="AAA+_ATPase"/>
</dbReference>
<evidence type="ECO:0000313" key="12">
    <source>
        <dbReference type="EMBL" id="VDN47424.1"/>
    </source>
</evidence>
<evidence type="ECO:0000256" key="6">
    <source>
        <dbReference type="ARBA" id="ARBA00022840"/>
    </source>
</evidence>
<dbReference type="GO" id="GO:0015421">
    <property type="term" value="F:ABC-type oligopeptide transporter activity"/>
    <property type="evidence" value="ECO:0007669"/>
    <property type="project" value="TreeGrafter"/>
</dbReference>
<dbReference type="PROSITE" id="PS00211">
    <property type="entry name" value="ABC_TRANSPORTER_1"/>
    <property type="match status" value="1"/>
</dbReference>
<dbReference type="SUPFAM" id="SSF52540">
    <property type="entry name" value="P-loop containing nucleoside triphosphate hydrolases"/>
    <property type="match status" value="1"/>
</dbReference>
<dbReference type="InterPro" id="IPR027417">
    <property type="entry name" value="P-loop_NTPase"/>
</dbReference>
<feature type="domain" description="ABC transmembrane type-1" evidence="11">
    <location>
        <begin position="23"/>
        <end position="307"/>
    </location>
</feature>
<proteinExistence type="predicted"/>
<protein>
    <submittedName>
        <fullName evidence="12">ABC transporter ATP-binding protein</fullName>
    </submittedName>
</protein>
<dbReference type="CDD" id="cd18541">
    <property type="entry name" value="ABC_6TM_TmrB_like"/>
    <property type="match status" value="1"/>
</dbReference>
<dbReference type="Gene3D" id="1.20.1560.10">
    <property type="entry name" value="ABC transporter type 1, transmembrane domain"/>
    <property type="match status" value="1"/>
</dbReference>
<keyword evidence="7 9" id="KW-1133">Transmembrane helix</keyword>
<keyword evidence="6 12" id="KW-0067">ATP-binding</keyword>
<dbReference type="PROSITE" id="PS50929">
    <property type="entry name" value="ABC_TM1F"/>
    <property type="match status" value="1"/>
</dbReference>
<dbReference type="InterPro" id="IPR011527">
    <property type="entry name" value="ABC1_TM_dom"/>
</dbReference>
<dbReference type="KEGG" id="cbar:PATL70BA_1539"/>
<evidence type="ECO:0000256" key="2">
    <source>
        <dbReference type="ARBA" id="ARBA00022448"/>
    </source>
</evidence>
<dbReference type="PANTHER" id="PTHR43394:SF1">
    <property type="entry name" value="ATP-BINDING CASSETTE SUB-FAMILY B MEMBER 10, MITOCHONDRIAL"/>
    <property type="match status" value="1"/>
</dbReference>
<dbReference type="GO" id="GO:0016887">
    <property type="term" value="F:ATP hydrolysis activity"/>
    <property type="evidence" value="ECO:0007669"/>
    <property type="project" value="InterPro"/>
</dbReference>
<evidence type="ECO:0000256" key="1">
    <source>
        <dbReference type="ARBA" id="ARBA00004651"/>
    </source>
</evidence>
<name>A0A3P7NW50_9FIRM</name>
<dbReference type="Proteomes" id="UP000279029">
    <property type="component" value="Chromosome"/>
</dbReference>
<feature type="domain" description="ABC transporter" evidence="10">
    <location>
        <begin position="341"/>
        <end position="576"/>
    </location>
</feature>
<feature type="transmembrane region" description="Helical" evidence="9">
    <location>
        <begin position="160"/>
        <end position="183"/>
    </location>
</feature>
<comment type="subcellular location">
    <subcellularLocation>
        <location evidence="1">Cell membrane</location>
        <topology evidence="1">Multi-pass membrane protein</topology>
    </subcellularLocation>
</comment>